<sequence>MTQGQRDGYAVSCAPYVLVRATVMQYPAADRPTAAFRAELARLSELTAALTALGPPLADALYASRDGHPQDFHREVVLPLRRSVHNGREPRPALLARLADLPARVPELAAWLTLRQSRAEALAAADRAAAPALAADRHALAALCRQPALTRAVALTSADLLRAVERAGAGAADRRARKEEPGVLRYALRASTKTSPFSWFTAVGWGPLRPGTDAGPALALPNPVPVVEANRTLVSALTQALLAAPRRRAGLPHRMASTARIADGRACYARSRPVFAGGRYLITTEEEVELPAGGPLAFVGAQCRRPVALAELTRRLSTALGGEQAAGPAAGFLARLVEADLLVPCDPFDPQGAAPLEQLAHWLRDWPEDHDLADRITEIGRHTSRFADTPADRRPAALTELTTRWTELLAEAGRPVPERGAPLAVLSEDVVAPAPVRTDGQLAPDDTEALAELTPLAELFDLGQVVRRLVRDRFVARYGPGGSCPHVWEFGPEVATAWEQAWQLGTLLPGPDRPAGPAELAGLRAEVLGELTGPGSPGESGGAGEDDADLVLPTALVRGLGPRLPAWVRERPLSYSYFVQRDPDAGLLCVNHVYGGWGRFSSRFLDALDPAATAELTRQVRRGLGPGARGAQVRPVGGFNANLHPLLVPDEIGPDRRWASIGESELDLVHDPVGDQVRFRLRATGELLDVLYAGFLAPVMLPRRLAALLCDHPQGVVDLRPLLPHRTLAAPGGRVLRTPRLTYRHLVLERRRWQLPPAVVTALGAELAADQQVPVATVARWRALLGLPEQVFLRPAPAAGADWSADQLLTQLRQPKPQFIDLGSALQLRCLARWLARHPGGAVLEEALPTPAGHPAPTRAVELVVEAYRAGRVA</sequence>
<dbReference type="InterPro" id="IPR006827">
    <property type="entry name" value="Lant_deHydtase_N"/>
</dbReference>
<accession>A0A2V4N5G2</accession>
<name>A0A2V4N5G2_9ACTN</name>
<reference evidence="2 3" key="1">
    <citation type="submission" date="2018-03" db="EMBL/GenBank/DDBJ databases">
        <title>Bioinformatic expansion and discovery of thiopeptide antibiotics.</title>
        <authorList>
            <person name="Schwalen C.J."/>
            <person name="Hudson G.A."/>
            <person name="Mitchell D.A."/>
        </authorList>
    </citation>
    <scope>NUCLEOTIDE SEQUENCE [LARGE SCALE GENOMIC DNA]</scope>
    <source>
        <strain evidence="2 3">ATCC 21389</strain>
    </source>
</reference>
<dbReference type="OrthoDB" id="3861212at2"/>
<proteinExistence type="predicted"/>
<organism evidence="2 3">
    <name type="scientific">Streptomyces tateyamensis</name>
    <dbReference type="NCBI Taxonomy" id="565073"/>
    <lineage>
        <taxon>Bacteria</taxon>
        <taxon>Bacillati</taxon>
        <taxon>Actinomycetota</taxon>
        <taxon>Actinomycetes</taxon>
        <taxon>Kitasatosporales</taxon>
        <taxon>Streptomycetaceae</taxon>
        <taxon>Streptomyces</taxon>
    </lineage>
</organism>
<dbReference type="Proteomes" id="UP000248039">
    <property type="component" value="Unassembled WGS sequence"/>
</dbReference>
<dbReference type="Pfam" id="PF04738">
    <property type="entry name" value="Lant_dehydr_N"/>
    <property type="match status" value="1"/>
</dbReference>
<evidence type="ECO:0000259" key="1">
    <source>
        <dbReference type="Pfam" id="PF04738"/>
    </source>
</evidence>
<dbReference type="RefSeq" id="WP_110669414.1">
    <property type="nucleotide sequence ID" value="NZ_PYBW01000043.1"/>
</dbReference>
<dbReference type="AlphaFoldDB" id="A0A2V4N5G2"/>
<protein>
    <recommendedName>
        <fullName evidence="1">Lantibiotic dehydratase N-terminal domain-containing protein</fullName>
    </recommendedName>
</protein>
<comment type="caution">
    <text evidence="2">The sequence shown here is derived from an EMBL/GenBank/DDBJ whole genome shotgun (WGS) entry which is preliminary data.</text>
</comment>
<feature type="domain" description="Lantibiotic dehydratase N-terminal" evidence="1">
    <location>
        <begin position="146"/>
        <end position="482"/>
    </location>
</feature>
<gene>
    <name evidence="2" type="ORF">C7C46_13980</name>
</gene>
<evidence type="ECO:0000313" key="3">
    <source>
        <dbReference type="Proteomes" id="UP000248039"/>
    </source>
</evidence>
<dbReference type="EMBL" id="PYBW01000043">
    <property type="protein sequence ID" value="PYC79471.1"/>
    <property type="molecule type" value="Genomic_DNA"/>
</dbReference>
<keyword evidence="3" id="KW-1185">Reference proteome</keyword>
<evidence type="ECO:0000313" key="2">
    <source>
        <dbReference type="EMBL" id="PYC79471.1"/>
    </source>
</evidence>